<evidence type="ECO:0000313" key="3">
    <source>
        <dbReference type="Proteomes" id="UP000092124"/>
    </source>
</evidence>
<name>A0A1A6GH24_NEOLE</name>
<gene>
    <name evidence="2" type="ORF">A6R68_05888</name>
</gene>
<organism evidence="2 3">
    <name type="scientific">Neotoma lepida</name>
    <name type="common">Desert woodrat</name>
    <dbReference type="NCBI Taxonomy" id="56216"/>
    <lineage>
        <taxon>Eukaryota</taxon>
        <taxon>Metazoa</taxon>
        <taxon>Chordata</taxon>
        <taxon>Craniata</taxon>
        <taxon>Vertebrata</taxon>
        <taxon>Euteleostomi</taxon>
        <taxon>Mammalia</taxon>
        <taxon>Eutheria</taxon>
        <taxon>Euarchontoglires</taxon>
        <taxon>Glires</taxon>
        <taxon>Rodentia</taxon>
        <taxon>Myomorpha</taxon>
        <taxon>Muroidea</taxon>
        <taxon>Cricetidae</taxon>
        <taxon>Neotominae</taxon>
        <taxon>Neotoma</taxon>
    </lineage>
</organism>
<reference evidence="2 3" key="1">
    <citation type="submission" date="2016-06" db="EMBL/GenBank/DDBJ databases">
        <title>The Draft Genome Sequence and Annotation of the Desert Woodrat Neotoma lepida.</title>
        <authorList>
            <person name="Campbell M."/>
            <person name="Oakeson K.F."/>
            <person name="Yandell M."/>
            <person name="Halpert J.R."/>
            <person name="Dearing D."/>
        </authorList>
    </citation>
    <scope>NUCLEOTIDE SEQUENCE [LARGE SCALE GENOMIC DNA]</scope>
    <source>
        <strain evidence="2">417</strain>
        <tissue evidence="2">Liver</tissue>
    </source>
</reference>
<feature type="region of interest" description="Disordered" evidence="1">
    <location>
        <begin position="1"/>
        <end position="28"/>
    </location>
</feature>
<feature type="compositionally biased region" description="Gly residues" evidence="1">
    <location>
        <begin position="13"/>
        <end position="28"/>
    </location>
</feature>
<protein>
    <submittedName>
        <fullName evidence="2">Uncharacterized protein</fullName>
    </submittedName>
</protein>
<evidence type="ECO:0000256" key="1">
    <source>
        <dbReference type="SAM" id="MobiDB-lite"/>
    </source>
</evidence>
<proteinExistence type="predicted"/>
<keyword evidence="3" id="KW-1185">Reference proteome</keyword>
<dbReference type="EMBL" id="LZPO01094163">
    <property type="protein sequence ID" value="OBS65573.1"/>
    <property type="molecule type" value="Genomic_DNA"/>
</dbReference>
<accession>A0A1A6GH24</accession>
<dbReference type="AlphaFoldDB" id="A0A1A6GH24"/>
<comment type="caution">
    <text evidence="2">The sequence shown here is derived from an EMBL/GenBank/DDBJ whole genome shotgun (WGS) entry which is preliminary data.</text>
</comment>
<dbReference type="STRING" id="56216.A0A1A6GH24"/>
<dbReference type="Proteomes" id="UP000092124">
    <property type="component" value="Unassembled WGS sequence"/>
</dbReference>
<evidence type="ECO:0000313" key="2">
    <source>
        <dbReference type="EMBL" id="OBS65573.1"/>
    </source>
</evidence>
<sequence length="115" mass="12426">MQEIQSSRSGRGRNFGLGDSHGGGGGGGDVGDLIDLKVGVDLGMTIMGVEEDLKVAILEVVLVMEEEDMVLEDLDIATRVGTMEVVMATMEEEIMELEITMILEIMTSHLLNMVQ</sequence>